<evidence type="ECO:0000313" key="1">
    <source>
        <dbReference type="EMBL" id="JAD66621.1"/>
    </source>
</evidence>
<dbReference type="EMBL" id="GBRH01231274">
    <property type="protein sequence ID" value="JAD66621.1"/>
    <property type="molecule type" value="Transcribed_RNA"/>
</dbReference>
<sequence>MCLGSPKEGYPISHANKETDWTFRPYGTNAGASKTLALAGGRWQGR</sequence>
<accession>A0A0A9BTL9</accession>
<reference evidence="1" key="1">
    <citation type="submission" date="2014-09" db="EMBL/GenBank/DDBJ databases">
        <authorList>
            <person name="Magalhaes I.L.F."/>
            <person name="Oliveira U."/>
            <person name="Santos F.R."/>
            <person name="Vidigal T.H.D.A."/>
            <person name="Brescovit A.D."/>
            <person name="Santos A.J."/>
        </authorList>
    </citation>
    <scope>NUCLEOTIDE SEQUENCE</scope>
    <source>
        <tissue evidence="1">Shoot tissue taken approximately 20 cm above the soil surface</tissue>
    </source>
</reference>
<reference evidence="1" key="2">
    <citation type="journal article" date="2015" name="Data Brief">
        <title>Shoot transcriptome of the giant reed, Arundo donax.</title>
        <authorList>
            <person name="Barrero R.A."/>
            <person name="Guerrero F.D."/>
            <person name="Moolhuijzen P."/>
            <person name="Goolsby J.A."/>
            <person name="Tidwell J."/>
            <person name="Bellgard S.E."/>
            <person name="Bellgard M.I."/>
        </authorList>
    </citation>
    <scope>NUCLEOTIDE SEQUENCE</scope>
    <source>
        <tissue evidence="1">Shoot tissue taken approximately 20 cm above the soil surface</tissue>
    </source>
</reference>
<proteinExistence type="predicted"/>
<organism evidence="1">
    <name type="scientific">Arundo donax</name>
    <name type="common">Giant reed</name>
    <name type="synonym">Donax arundinaceus</name>
    <dbReference type="NCBI Taxonomy" id="35708"/>
    <lineage>
        <taxon>Eukaryota</taxon>
        <taxon>Viridiplantae</taxon>
        <taxon>Streptophyta</taxon>
        <taxon>Embryophyta</taxon>
        <taxon>Tracheophyta</taxon>
        <taxon>Spermatophyta</taxon>
        <taxon>Magnoliopsida</taxon>
        <taxon>Liliopsida</taxon>
        <taxon>Poales</taxon>
        <taxon>Poaceae</taxon>
        <taxon>PACMAD clade</taxon>
        <taxon>Arundinoideae</taxon>
        <taxon>Arundineae</taxon>
        <taxon>Arundo</taxon>
    </lineage>
</organism>
<name>A0A0A9BTL9_ARUDO</name>
<dbReference type="AlphaFoldDB" id="A0A0A9BTL9"/>
<protein>
    <submittedName>
        <fullName evidence="1">Uncharacterized protein</fullName>
    </submittedName>
</protein>